<dbReference type="SUPFAM" id="SSF52058">
    <property type="entry name" value="L domain-like"/>
    <property type="match status" value="1"/>
</dbReference>
<dbReference type="Pfam" id="PF18052">
    <property type="entry name" value="Rx_N"/>
    <property type="match status" value="1"/>
</dbReference>
<protein>
    <submittedName>
        <fullName evidence="12">OLC1v1032423C1</fullName>
    </submittedName>
</protein>
<dbReference type="GO" id="GO:0005524">
    <property type="term" value="F:ATP binding"/>
    <property type="evidence" value="ECO:0007669"/>
    <property type="project" value="UniProtKB-KW"/>
</dbReference>
<keyword evidence="6" id="KW-0067">ATP-binding</keyword>
<evidence type="ECO:0000313" key="12">
    <source>
        <dbReference type="EMBL" id="CAI9096318.1"/>
    </source>
</evidence>
<dbReference type="CDD" id="cd14798">
    <property type="entry name" value="RX-CC_like"/>
    <property type="match status" value="1"/>
</dbReference>
<dbReference type="InterPro" id="IPR027417">
    <property type="entry name" value="P-loop_NTPase"/>
</dbReference>
<keyword evidence="3" id="KW-0677">Repeat</keyword>
<dbReference type="InterPro" id="IPR032675">
    <property type="entry name" value="LRR_dom_sf"/>
</dbReference>
<evidence type="ECO:0000256" key="4">
    <source>
        <dbReference type="ARBA" id="ARBA00022741"/>
    </source>
</evidence>
<sequence>MSVPDAAISFLLDNIVQVLTYNYRLIADAGDNIKTLRSELELLQGLMTDFLNYNNDSEYLRKLVKEIRSIVEEAEDAVDTYVVQAALQKSKGTLSRAIHAIDYPMKLRSVGKKIQQISDKVKQINEGKAPNAIQMMRKQDKRDQPKKPKEEPKVETEHVVGFDGAIKDVSQLLTSGAKRLEVISIVGMLGLGKTTLAKKVFSHQDVDYEYMIRVFVYVSKQYERREVFLKILGSFMNISAELSSMSEDDLEKFLCKELKGKQYLIVLDDVWEKKDWDNLKDAFPMNNKRCRVLITTRYETVAKHAKNSDTEFYKLDFLPLEKSRELLRWKVFRDNRLRSEFDQYEKEIAEKCDGLPLAIVVIAGYILNHPERIDWWQQVAESVNDYIARDQEQTTKVIELMYAHLPNHLKRCFMYLGVFPEDFEIPVWKLVRLWIAEGFIQADGSLSQEDMAEEYLDELIYRNLVMVAKRRSNDKVKACIIHDTLHDFCKKEASKENLFQELKRDNISSLSSNPISDQRRRLCLNNVDVLRFLSSAPTGKYIRSFLNFSREETDVEVSHVSKIAKTFNLLRVLEIQSLKFTRMPIDLSNLILLKYIAISSKLSVIPEKMSGLLNMQTLIVNTDAPRLEIKAKIWKLPQFRHLHTNTSTVLPFPDSKPSSKKEEDLVDQDIQTLSTIAPECCTKEILSRASKIKKLGIRGNLTALFNFRDDESCLFDNLHDLGSLENLKLRNDDIASRISYLPPAKNFAQQLRLLTLFGTQLDWAELIKLGKLPNLEILKLKEHAFKGKKWQSEKGGFLLLKHLHIGETDLEVWEAEADHFPKLTCLELENCANLKTLPDGLADISSLHLVDLHCTTPELASSADKVRAKKEMKGGNFKLSVYPPEHLKK</sequence>
<evidence type="ECO:0000256" key="8">
    <source>
        <dbReference type="SAM" id="MobiDB-lite"/>
    </source>
</evidence>
<dbReference type="AlphaFoldDB" id="A0AAV1CMF9"/>
<dbReference type="GO" id="GO:0043531">
    <property type="term" value="F:ADP binding"/>
    <property type="evidence" value="ECO:0007669"/>
    <property type="project" value="InterPro"/>
</dbReference>
<keyword evidence="4" id="KW-0547">Nucleotide-binding</keyword>
<dbReference type="InterPro" id="IPR038005">
    <property type="entry name" value="RX-like_CC"/>
</dbReference>
<accession>A0AAV1CMF9</accession>
<name>A0AAV1CMF9_OLDCO</name>
<dbReference type="EMBL" id="OX459119">
    <property type="protein sequence ID" value="CAI9096318.1"/>
    <property type="molecule type" value="Genomic_DNA"/>
</dbReference>
<feature type="region of interest" description="Disordered" evidence="8">
    <location>
        <begin position="128"/>
        <end position="154"/>
    </location>
</feature>
<dbReference type="FunFam" id="3.40.50.300:FF:001091">
    <property type="entry name" value="Probable disease resistance protein At1g61300"/>
    <property type="match status" value="1"/>
</dbReference>
<dbReference type="Gene3D" id="3.80.10.10">
    <property type="entry name" value="Ribonuclease Inhibitor"/>
    <property type="match status" value="1"/>
</dbReference>
<keyword evidence="2" id="KW-0433">Leucine-rich repeat</keyword>
<dbReference type="GO" id="GO:0098542">
    <property type="term" value="P:defense response to other organism"/>
    <property type="evidence" value="ECO:0007669"/>
    <property type="project" value="TreeGrafter"/>
</dbReference>
<evidence type="ECO:0000256" key="6">
    <source>
        <dbReference type="ARBA" id="ARBA00022840"/>
    </source>
</evidence>
<feature type="domain" description="Disease resistance N-terminal" evidence="10">
    <location>
        <begin position="7"/>
        <end position="95"/>
    </location>
</feature>
<dbReference type="InterPro" id="IPR058922">
    <property type="entry name" value="WHD_DRP"/>
</dbReference>
<evidence type="ECO:0000256" key="7">
    <source>
        <dbReference type="SAM" id="Coils"/>
    </source>
</evidence>
<keyword evidence="5" id="KW-0611">Plant defense</keyword>
<dbReference type="Gene3D" id="1.20.5.4130">
    <property type="match status" value="1"/>
</dbReference>
<evidence type="ECO:0000256" key="5">
    <source>
        <dbReference type="ARBA" id="ARBA00022821"/>
    </source>
</evidence>
<dbReference type="InterPro" id="IPR042197">
    <property type="entry name" value="Apaf_helical"/>
</dbReference>
<dbReference type="PRINTS" id="PR00364">
    <property type="entry name" value="DISEASERSIST"/>
</dbReference>
<dbReference type="InterPro" id="IPR002182">
    <property type="entry name" value="NB-ARC"/>
</dbReference>
<keyword evidence="7" id="KW-0175">Coiled coil</keyword>
<dbReference type="PANTHER" id="PTHR23155">
    <property type="entry name" value="DISEASE RESISTANCE PROTEIN RP"/>
    <property type="match status" value="1"/>
</dbReference>
<evidence type="ECO:0000259" key="10">
    <source>
        <dbReference type="Pfam" id="PF18052"/>
    </source>
</evidence>
<feature type="domain" description="NB-ARC" evidence="9">
    <location>
        <begin position="166"/>
        <end position="335"/>
    </location>
</feature>
<keyword evidence="13" id="KW-1185">Reference proteome</keyword>
<evidence type="ECO:0000313" key="13">
    <source>
        <dbReference type="Proteomes" id="UP001161247"/>
    </source>
</evidence>
<feature type="compositionally biased region" description="Basic and acidic residues" evidence="8">
    <location>
        <begin position="137"/>
        <end position="154"/>
    </location>
</feature>
<evidence type="ECO:0000259" key="9">
    <source>
        <dbReference type="Pfam" id="PF00931"/>
    </source>
</evidence>
<dbReference type="Proteomes" id="UP001161247">
    <property type="component" value="Chromosome 2"/>
</dbReference>
<reference evidence="12" key="1">
    <citation type="submission" date="2023-03" db="EMBL/GenBank/DDBJ databases">
        <authorList>
            <person name="Julca I."/>
        </authorList>
    </citation>
    <scope>NUCLEOTIDE SEQUENCE</scope>
</reference>
<dbReference type="FunFam" id="1.10.10.10:FF:000322">
    <property type="entry name" value="Probable disease resistance protein At1g63360"/>
    <property type="match status" value="1"/>
</dbReference>
<feature type="domain" description="Disease resistance protein winged helix" evidence="11">
    <location>
        <begin position="418"/>
        <end position="488"/>
    </location>
</feature>
<feature type="coiled-coil region" evidence="7">
    <location>
        <begin position="26"/>
        <end position="80"/>
    </location>
</feature>
<evidence type="ECO:0000256" key="3">
    <source>
        <dbReference type="ARBA" id="ARBA00022737"/>
    </source>
</evidence>
<dbReference type="PANTHER" id="PTHR23155:SF1193">
    <property type="entry name" value="DISEASE RESISTANCE PROTEIN RPP13-RELATED"/>
    <property type="match status" value="1"/>
</dbReference>
<evidence type="ECO:0000256" key="1">
    <source>
        <dbReference type="ARBA" id="ARBA00008894"/>
    </source>
</evidence>
<dbReference type="Pfam" id="PF00931">
    <property type="entry name" value="NB-ARC"/>
    <property type="match status" value="1"/>
</dbReference>
<dbReference type="InterPro" id="IPR044974">
    <property type="entry name" value="Disease_R_plants"/>
</dbReference>
<comment type="similarity">
    <text evidence="1">Belongs to the disease resistance NB-LRR family.</text>
</comment>
<evidence type="ECO:0000259" key="11">
    <source>
        <dbReference type="Pfam" id="PF23559"/>
    </source>
</evidence>
<dbReference type="SUPFAM" id="SSF52540">
    <property type="entry name" value="P-loop containing nucleoside triphosphate hydrolases"/>
    <property type="match status" value="1"/>
</dbReference>
<dbReference type="InterPro" id="IPR041118">
    <property type="entry name" value="Rx_N"/>
</dbReference>
<gene>
    <name evidence="12" type="ORF">OLC1_LOCUS7101</name>
</gene>
<evidence type="ECO:0000256" key="2">
    <source>
        <dbReference type="ARBA" id="ARBA00022614"/>
    </source>
</evidence>
<dbReference type="Gene3D" id="1.10.8.430">
    <property type="entry name" value="Helical domain of apoptotic protease-activating factors"/>
    <property type="match status" value="1"/>
</dbReference>
<dbReference type="InterPro" id="IPR036388">
    <property type="entry name" value="WH-like_DNA-bd_sf"/>
</dbReference>
<dbReference type="GO" id="GO:0051607">
    <property type="term" value="P:defense response to virus"/>
    <property type="evidence" value="ECO:0007669"/>
    <property type="project" value="UniProtKB-ARBA"/>
</dbReference>
<dbReference type="Pfam" id="PF23559">
    <property type="entry name" value="WHD_DRP"/>
    <property type="match status" value="1"/>
</dbReference>
<organism evidence="12 13">
    <name type="scientific">Oldenlandia corymbosa var. corymbosa</name>
    <dbReference type="NCBI Taxonomy" id="529605"/>
    <lineage>
        <taxon>Eukaryota</taxon>
        <taxon>Viridiplantae</taxon>
        <taxon>Streptophyta</taxon>
        <taxon>Embryophyta</taxon>
        <taxon>Tracheophyta</taxon>
        <taxon>Spermatophyta</taxon>
        <taxon>Magnoliopsida</taxon>
        <taxon>eudicotyledons</taxon>
        <taxon>Gunneridae</taxon>
        <taxon>Pentapetalae</taxon>
        <taxon>asterids</taxon>
        <taxon>lamiids</taxon>
        <taxon>Gentianales</taxon>
        <taxon>Rubiaceae</taxon>
        <taxon>Rubioideae</taxon>
        <taxon>Spermacoceae</taxon>
        <taxon>Hedyotis-Oldenlandia complex</taxon>
        <taxon>Oldenlandia</taxon>
    </lineage>
</organism>
<dbReference type="Gene3D" id="1.10.10.10">
    <property type="entry name" value="Winged helix-like DNA-binding domain superfamily/Winged helix DNA-binding domain"/>
    <property type="match status" value="1"/>
</dbReference>
<dbReference type="Gene3D" id="3.40.50.300">
    <property type="entry name" value="P-loop containing nucleotide triphosphate hydrolases"/>
    <property type="match status" value="1"/>
</dbReference>
<proteinExistence type="inferred from homology"/>